<dbReference type="PANTHER" id="PTHR23149:SF31">
    <property type="entry name" value="PROTEIN PXR1"/>
    <property type="match status" value="1"/>
</dbReference>
<dbReference type="GO" id="GO:0005730">
    <property type="term" value="C:nucleolus"/>
    <property type="evidence" value="ECO:0007669"/>
    <property type="project" value="UniProtKB-SubCell"/>
</dbReference>
<feature type="compositionally biased region" description="Polar residues" evidence="10">
    <location>
        <begin position="250"/>
        <end position="263"/>
    </location>
</feature>
<evidence type="ECO:0000256" key="6">
    <source>
        <dbReference type="ARBA" id="ARBA00040137"/>
    </source>
</evidence>
<evidence type="ECO:0000313" key="13">
    <source>
        <dbReference type="Proteomes" id="UP001150941"/>
    </source>
</evidence>
<feature type="region of interest" description="Disordered" evidence="10">
    <location>
        <begin position="1"/>
        <end position="45"/>
    </location>
</feature>
<accession>A0A9W9P0F4</accession>
<keyword evidence="3" id="KW-0698">rRNA processing</keyword>
<evidence type="ECO:0000256" key="7">
    <source>
        <dbReference type="ARBA" id="ARBA00040376"/>
    </source>
</evidence>
<dbReference type="PROSITE" id="PS50174">
    <property type="entry name" value="G_PATCH"/>
    <property type="match status" value="1"/>
</dbReference>
<evidence type="ECO:0000256" key="4">
    <source>
        <dbReference type="ARBA" id="ARBA00023242"/>
    </source>
</evidence>
<keyword evidence="13" id="KW-1185">Reference proteome</keyword>
<dbReference type="SMART" id="SM00443">
    <property type="entry name" value="G_patch"/>
    <property type="match status" value="1"/>
</dbReference>
<feature type="compositionally biased region" description="Polar residues" evidence="10">
    <location>
        <begin position="13"/>
        <end position="39"/>
    </location>
</feature>
<dbReference type="AlphaFoldDB" id="A0A9W9P0F4"/>
<reference evidence="12" key="1">
    <citation type="submission" date="2022-11" db="EMBL/GenBank/DDBJ databases">
        <authorList>
            <person name="Petersen C."/>
        </authorList>
    </citation>
    <scope>NUCLEOTIDE SEQUENCE</scope>
    <source>
        <strain evidence="12">IBT 19713</strain>
    </source>
</reference>
<organism evidence="12 13">
    <name type="scientific">Penicillium chermesinum</name>
    <dbReference type="NCBI Taxonomy" id="63820"/>
    <lineage>
        <taxon>Eukaryota</taxon>
        <taxon>Fungi</taxon>
        <taxon>Dikarya</taxon>
        <taxon>Ascomycota</taxon>
        <taxon>Pezizomycotina</taxon>
        <taxon>Eurotiomycetes</taxon>
        <taxon>Eurotiomycetidae</taxon>
        <taxon>Eurotiales</taxon>
        <taxon>Aspergillaceae</taxon>
        <taxon>Penicillium</taxon>
    </lineage>
</organism>
<dbReference type="GO" id="GO:0006364">
    <property type="term" value="P:rRNA processing"/>
    <property type="evidence" value="ECO:0007669"/>
    <property type="project" value="UniProtKB-KW"/>
</dbReference>
<dbReference type="InterPro" id="IPR000467">
    <property type="entry name" value="G_patch_dom"/>
</dbReference>
<sequence length="302" mass="33141">MGLSGPKKKTKISNDPNNTKWARSTSGFGHKIMSSQGWTPGNRLGARNAAHADFLTNASTSHIKVTLKDDNLGLGARLGRETEPTGLDAFKGLLGRLNGKSDTELKQDQRKRDDVKLARYAAMKFPEVRFVYGGPLAQDKEEDKIAKLPNLKSQDANENGQEIDQQANEASDPDSDSSAADRKSSKSKSKSQVENRKVQIEVKGEIEGQEVDSSSASIAESKKEKKSKKRKAEAVEESNPSTEDDEPSKASETLAQGPVTQSAVPRERRPIGRQVFRGRHIAQKKRALLDDKSLNEIFMVKA</sequence>
<comment type="function">
    <text evidence="9">Involved in rRNA-processing at A0, A1 and A2 sites and negatively regulates telomerase.</text>
</comment>
<comment type="caution">
    <text evidence="12">The sequence shown here is derived from an EMBL/GenBank/DDBJ whole genome shotgun (WGS) entry which is preliminary data.</text>
</comment>
<feature type="compositionally biased region" description="Basic and acidic residues" evidence="10">
    <location>
        <begin position="191"/>
        <end position="206"/>
    </location>
</feature>
<comment type="subcellular location">
    <subcellularLocation>
        <location evidence="1">Nucleus</location>
        <location evidence="1">Nucleolus</location>
    </subcellularLocation>
</comment>
<evidence type="ECO:0000313" key="12">
    <source>
        <dbReference type="EMBL" id="KAJ5232800.1"/>
    </source>
</evidence>
<feature type="domain" description="G-patch" evidence="11">
    <location>
        <begin position="25"/>
        <end position="79"/>
    </location>
</feature>
<dbReference type="Pfam" id="PF01585">
    <property type="entry name" value="G-patch"/>
    <property type="match status" value="1"/>
</dbReference>
<evidence type="ECO:0000256" key="9">
    <source>
        <dbReference type="ARBA" id="ARBA00043878"/>
    </source>
</evidence>
<dbReference type="InterPro" id="IPR050656">
    <property type="entry name" value="PINX1"/>
</dbReference>
<keyword evidence="2" id="KW-0690">Ribosome biogenesis</keyword>
<feature type="compositionally biased region" description="Basic residues" evidence="10">
    <location>
        <begin position="1"/>
        <end position="11"/>
    </location>
</feature>
<dbReference type="OrthoDB" id="29523at2759"/>
<evidence type="ECO:0000256" key="2">
    <source>
        <dbReference type="ARBA" id="ARBA00022517"/>
    </source>
</evidence>
<feature type="region of interest" description="Disordered" evidence="10">
    <location>
        <begin position="143"/>
        <end position="274"/>
    </location>
</feature>
<evidence type="ECO:0000256" key="1">
    <source>
        <dbReference type="ARBA" id="ARBA00004604"/>
    </source>
</evidence>
<dbReference type="EMBL" id="JAPQKS010000004">
    <property type="protein sequence ID" value="KAJ5232800.1"/>
    <property type="molecule type" value="Genomic_DNA"/>
</dbReference>
<evidence type="ECO:0000256" key="5">
    <source>
        <dbReference type="ARBA" id="ARBA00038007"/>
    </source>
</evidence>
<comment type="similarity">
    <text evidence="5">Belongs to the PINX1 family.</text>
</comment>
<proteinExistence type="inferred from homology"/>
<dbReference type="Proteomes" id="UP001150941">
    <property type="component" value="Unassembled WGS sequence"/>
</dbReference>
<dbReference type="RefSeq" id="XP_058330792.1">
    <property type="nucleotide sequence ID" value="XM_058475052.1"/>
</dbReference>
<dbReference type="GO" id="GO:0003676">
    <property type="term" value="F:nucleic acid binding"/>
    <property type="evidence" value="ECO:0007669"/>
    <property type="project" value="InterPro"/>
</dbReference>
<reference evidence="12" key="2">
    <citation type="journal article" date="2023" name="IMA Fungus">
        <title>Comparative genomic study of the Penicillium genus elucidates a diverse pangenome and 15 lateral gene transfer events.</title>
        <authorList>
            <person name="Petersen C."/>
            <person name="Sorensen T."/>
            <person name="Nielsen M.R."/>
            <person name="Sondergaard T.E."/>
            <person name="Sorensen J.L."/>
            <person name="Fitzpatrick D.A."/>
            <person name="Frisvad J.C."/>
            <person name="Nielsen K.L."/>
        </authorList>
    </citation>
    <scope>NUCLEOTIDE SEQUENCE</scope>
    <source>
        <strain evidence="12">IBT 19713</strain>
    </source>
</reference>
<dbReference type="GeneID" id="83202355"/>
<evidence type="ECO:0000256" key="10">
    <source>
        <dbReference type="SAM" id="MobiDB-lite"/>
    </source>
</evidence>
<evidence type="ECO:0000256" key="3">
    <source>
        <dbReference type="ARBA" id="ARBA00022552"/>
    </source>
</evidence>
<feature type="compositionally biased region" description="Polar residues" evidence="10">
    <location>
        <begin position="151"/>
        <end position="169"/>
    </location>
</feature>
<dbReference type="PANTHER" id="PTHR23149">
    <property type="entry name" value="G PATCH DOMAIN CONTAINING PROTEIN"/>
    <property type="match status" value="1"/>
</dbReference>
<evidence type="ECO:0000256" key="8">
    <source>
        <dbReference type="ARBA" id="ARBA00041961"/>
    </source>
</evidence>
<keyword evidence="4" id="KW-0539">Nucleus</keyword>
<name>A0A9W9P0F4_9EURO</name>
<protein>
    <recommendedName>
        <fullName evidence="7">Protein PXR1</fullName>
    </recommendedName>
    <alternativeName>
        <fullName evidence="8">PinX1-related protein 1</fullName>
    </alternativeName>
    <alternativeName>
        <fullName evidence="6">Protein pxr1</fullName>
    </alternativeName>
</protein>
<evidence type="ECO:0000259" key="11">
    <source>
        <dbReference type="PROSITE" id="PS50174"/>
    </source>
</evidence>
<gene>
    <name evidence="12" type="ORF">N7468_005756</name>
</gene>